<dbReference type="EMBL" id="FOQY01000009">
    <property type="protein sequence ID" value="SFJ46478.1"/>
    <property type="molecule type" value="Genomic_DNA"/>
</dbReference>
<keyword evidence="4" id="KW-0812">Transmembrane</keyword>
<dbReference type="AlphaFoldDB" id="A0A1I3RJN0"/>
<feature type="transmembrane region" description="Helical" evidence="4">
    <location>
        <begin position="387"/>
        <end position="404"/>
    </location>
</feature>
<dbReference type="Pfam" id="PF07730">
    <property type="entry name" value="HisKA_3"/>
    <property type="match status" value="1"/>
</dbReference>
<gene>
    <name evidence="6" type="ORF">SAMN05216275_10963</name>
</gene>
<protein>
    <submittedName>
        <fullName evidence="6">Signal transduction histidine kinase</fullName>
    </submittedName>
</protein>
<feature type="transmembrane region" description="Helical" evidence="4">
    <location>
        <begin position="44"/>
        <end position="66"/>
    </location>
</feature>
<feature type="transmembrane region" description="Helical" evidence="4">
    <location>
        <begin position="106"/>
        <end position="125"/>
    </location>
</feature>
<feature type="transmembrane region" description="Helical" evidence="4">
    <location>
        <begin position="360"/>
        <end position="381"/>
    </location>
</feature>
<name>A0A1I3RJN0_9ACTN</name>
<dbReference type="Gene3D" id="1.20.5.1930">
    <property type="match status" value="1"/>
</dbReference>
<feature type="transmembrane region" description="Helical" evidence="4">
    <location>
        <begin position="20"/>
        <end position="37"/>
    </location>
</feature>
<dbReference type="Gene3D" id="3.30.565.10">
    <property type="entry name" value="Histidine kinase-like ATPase, C-terminal domain"/>
    <property type="match status" value="1"/>
</dbReference>
<proteinExistence type="predicted"/>
<evidence type="ECO:0000313" key="6">
    <source>
        <dbReference type="EMBL" id="SFJ46478.1"/>
    </source>
</evidence>
<evidence type="ECO:0000256" key="4">
    <source>
        <dbReference type="SAM" id="Phobius"/>
    </source>
</evidence>
<dbReference type="Proteomes" id="UP000199111">
    <property type="component" value="Unassembled WGS sequence"/>
</dbReference>
<feature type="domain" description="Signal transduction histidine kinase subgroup 3 dimerisation and phosphoacceptor" evidence="5">
    <location>
        <begin position="519"/>
        <end position="579"/>
    </location>
</feature>
<reference evidence="7" key="1">
    <citation type="submission" date="2016-10" db="EMBL/GenBank/DDBJ databases">
        <authorList>
            <person name="Varghese N."/>
            <person name="Submissions S."/>
        </authorList>
    </citation>
    <scope>NUCLEOTIDE SEQUENCE [LARGE SCALE GENOMIC DNA]</scope>
    <source>
        <strain evidence="7">CGMCC 4.2126</strain>
    </source>
</reference>
<dbReference type="InterPro" id="IPR011712">
    <property type="entry name" value="Sig_transdc_His_kin_sub3_dim/P"/>
</dbReference>
<evidence type="ECO:0000256" key="2">
    <source>
        <dbReference type="ARBA" id="ARBA00022777"/>
    </source>
</evidence>
<evidence type="ECO:0000256" key="3">
    <source>
        <dbReference type="ARBA" id="ARBA00023012"/>
    </source>
</evidence>
<dbReference type="CDD" id="cd16917">
    <property type="entry name" value="HATPase_UhpB-NarQ-NarX-like"/>
    <property type="match status" value="1"/>
</dbReference>
<dbReference type="GO" id="GO:0000155">
    <property type="term" value="F:phosphorelay sensor kinase activity"/>
    <property type="evidence" value="ECO:0007669"/>
    <property type="project" value="InterPro"/>
</dbReference>
<feature type="transmembrane region" description="Helical" evidence="4">
    <location>
        <begin position="477"/>
        <end position="495"/>
    </location>
</feature>
<dbReference type="PANTHER" id="PTHR24421:SF63">
    <property type="entry name" value="SENSOR HISTIDINE KINASE DESK"/>
    <property type="match status" value="1"/>
</dbReference>
<feature type="transmembrane region" description="Helical" evidence="4">
    <location>
        <begin position="137"/>
        <end position="157"/>
    </location>
</feature>
<feature type="transmembrane region" description="Helical" evidence="4">
    <location>
        <begin position="450"/>
        <end position="470"/>
    </location>
</feature>
<dbReference type="SUPFAM" id="SSF55874">
    <property type="entry name" value="ATPase domain of HSP90 chaperone/DNA topoisomerase II/histidine kinase"/>
    <property type="match status" value="1"/>
</dbReference>
<dbReference type="PANTHER" id="PTHR24421">
    <property type="entry name" value="NITRATE/NITRITE SENSOR PROTEIN NARX-RELATED"/>
    <property type="match status" value="1"/>
</dbReference>
<feature type="transmembrane region" description="Helical" evidence="4">
    <location>
        <begin position="78"/>
        <end position="99"/>
    </location>
</feature>
<evidence type="ECO:0000256" key="1">
    <source>
        <dbReference type="ARBA" id="ARBA00022679"/>
    </source>
</evidence>
<dbReference type="InterPro" id="IPR036890">
    <property type="entry name" value="HATPase_C_sf"/>
</dbReference>
<keyword evidence="4" id="KW-0472">Membrane</keyword>
<dbReference type="GO" id="GO:0046983">
    <property type="term" value="F:protein dimerization activity"/>
    <property type="evidence" value="ECO:0007669"/>
    <property type="project" value="InterPro"/>
</dbReference>
<keyword evidence="4" id="KW-1133">Transmembrane helix</keyword>
<organism evidence="6 7">
    <name type="scientific">Streptosporangium canum</name>
    <dbReference type="NCBI Taxonomy" id="324952"/>
    <lineage>
        <taxon>Bacteria</taxon>
        <taxon>Bacillati</taxon>
        <taxon>Actinomycetota</taxon>
        <taxon>Actinomycetes</taxon>
        <taxon>Streptosporangiales</taxon>
        <taxon>Streptosporangiaceae</taxon>
        <taxon>Streptosporangium</taxon>
    </lineage>
</organism>
<keyword evidence="1" id="KW-0808">Transferase</keyword>
<keyword evidence="7" id="KW-1185">Reference proteome</keyword>
<sequence>MFGKSARPSGTDLAPSVARGTVTAALAGFASVYVLAVNSRQSGALQLLAAAAVAAMIFGIQLVYVYPGLKRHLSVRLLGLQAALAYLAVIPLGTSVGMLGFLAGSLLLSSAWPAAAVVVVSAVLIEATRSPDPAATVSIAIGTALTGLVIYGLAQLADRVEDLSAARLALAIAAVAEERLRVATELNEKIGVGLDAINRLAVEPPGEVIGEVLEVARRSLADARAAAVDYRSMSLSPEVARARALLSTAGIETEGRTGHTEPLGPPGALLGAVLRETVTEIIERGRARRCVVETVEDNGLVRLRVVSDAALDTDRLDGLAGPLRDAGGHFTAGSGPGGRSVIEAAVPASSKRAAPLPDSAYSLSVTVLLVVLAGFAAKILIYVPVQALAGAVACLAVLGVLQLRGTRDRPLLSLSVQAVLSFLPILWYGRGWLNVPGFLAGSLLLALPPSLSWPLVVLAMASVASAGVLLSLGVTVVVNLTISVLVTGLVVSGLARLTQSIKELQATREEPARAAIAQERLRVARDLHDLLGHNLAAILLKSELVRRLLDRDPERARTELGDIVVISERARADMRAVSGDHLELSLEEEAASARAMLTTAGIEVTVNLDHDPLPMFNDPAVNTVLSAVLREAVTNVLRHSGARRCRIETEYARGLLQLTIANDGFSRDAVRPQAGTGLGNLTTRLAIVGGRLTAGPEEDGWFRLRVVLDPARLVSGQTRDGVMIRQ</sequence>
<keyword evidence="2 6" id="KW-0418">Kinase</keyword>
<feature type="transmembrane region" description="Helical" evidence="4">
    <location>
        <begin position="411"/>
        <end position="430"/>
    </location>
</feature>
<keyword evidence="3" id="KW-0902">Two-component regulatory system</keyword>
<evidence type="ECO:0000259" key="5">
    <source>
        <dbReference type="Pfam" id="PF07730"/>
    </source>
</evidence>
<dbReference type="RefSeq" id="WP_218158723.1">
    <property type="nucleotide sequence ID" value="NZ_FOQY01000009.1"/>
</dbReference>
<dbReference type="GeneID" id="96298859"/>
<dbReference type="Gene3D" id="6.10.250.2870">
    <property type="match status" value="1"/>
</dbReference>
<accession>A0A1I3RJN0</accession>
<dbReference type="GO" id="GO:0016020">
    <property type="term" value="C:membrane"/>
    <property type="evidence" value="ECO:0007669"/>
    <property type="project" value="InterPro"/>
</dbReference>
<evidence type="ECO:0000313" key="7">
    <source>
        <dbReference type="Proteomes" id="UP000199111"/>
    </source>
</evidence>
<dbReference type="InterPro" id="IPR050482">
    <property type="entry name" value="Sensor_HK_TwoCompSys"/>
</dbReference>